<reference evidence="2" key="1">
    <citation type="journal article" date="2019" name="Int. J. Syst. Evol. Microbiol.">
        <title>The Global Catalogue of Microorganisms (GCM) 10K type strain sequencing project: providing services to taxonomists for standard genome sequencing and annotation.</title>
        <authorList>
            <consortium name="The Broad Institute Genomics Platform"/>
            <consortium name="The Broad Institute Genome Sequencing Center for Infectious Disease"/>
            <person name="Wu L."/>
            <person name="Ma J."/>
        </authorList>
    </citation>
    <scope>NUCLEOTIDE SEQUENCE [LARGE SCALE GENOMIC DNA]</scope>
    <source>
        <strain evidence="2">CCM 8925</strain>
    </source>
</reference>
<dbReference type="RefSeq" id="WP_137638516.1">
    <property type="nucleotide sequence ID" value="NZ_BJDN01000027.1"/>
</dbReference>
<keyword evidence="2" id="KW-1185">Reference proteome</keyword>
<proteinExistence type="predicted"/>
<evidence type="ECO:0000313" key="1">
    <source>
        <dbReference type="EMBL" id="MFD0896696.1"/>
    </source>
</evidence>
<gene>
    <name evidence="1" type="ORF">ACFQZ7_02970</name>
</gene>
<accession>A0ABW3E936</accession>
<name>A0ABW3E936_9LACO</name>
<evidence type="ECO:0000313" key="2">
    <source>
        <dbReference type="Proteomes" id="UP001597104"/>
    </source>
</evidence>
<evidence type="ECO:0008006" key="3">
    <source>
        <dbReference type="Google" id="ProtNLM"/>
    </source>
</evidence>
<dbReference type="Proteomes" id="UP001597104">
    <property type="component" value="Unassembled WGS sequence"/>
</dbReference>
<protein>
    <recommendedName>
        <fullName evidence="3">EcsC family protein</fullName>
    </recommendedName>
</protein>
<dbReference type="EMBL" id="JBHTIO010000016">
    <property type="protein sequence ID" value="MFD0896696.1"/>
    <property type="molecule type" value="Genomic_DNA"/>
</dbReference>
<comment type="caution">
    <text evidence="1">The sequence shown here is derived from an EMBL/GenBank/DDBJ whole genome shotgun (WGS) entry which is preliminary data.</text>
</comment>
<sequence length="206" mass="23263">MADDLGNITQVLDHKISKLVKQPVDDWLAKLQPIYQAGMSAGIGGAFLRYLSAATGITMAKLPEKVPNFEQISKERTQQVYKTLTDKLADTQAQDFKIMENRITGQIMRANTTLSWEQVQAAPAATLNPEDLLAIYFFGFQYGFQISFWAGLVEYDFVYEQQKLTQEAGAQLAQQAAVTETSEQLQFAQQHDDILFQTYQYLNNAF</sequence>
<organism evidence="1 2">
    <name type="scientific">Loigolactobacillus binensis</name>
    <dbReference type="NCBI Taxonomy" id="2559922"/>
    <lineage>
        <taxon>Bacteria</taxon>
        <taxon>Bacillati</taxon>
        <taxon>Bacillota</taxon>
        <taxon>Bacilli</taxon>
        <taxon>Lactobacillales</taxon>
        <taxon>Lactobacillaceae</taxon>
        <taxon>Loigolactobacillus</taxon>
    </lineage>
</organism>